<evidence type="ECO:0000313" key="4">
    <source>
        <dbReference type="Proteomes" id="UP000279422"/>
    </source>
</evidence>
<feature type="domain" description="Ig-like" evidence="1">
    <location>
        <begin position="162"/>
        <end position="276"/>
    </location>
</feature>
<dbReference type="Pfam" id="PF09136">
    <property type="entry name" value="Glucodextran_B"/>
    <property type="match status" value="1"/>
</dbReference>
<dbReference type="Gene3D" id="2.60.40.10">
    <property type="entry name" value="Immunoglobulins"/>
    <property type="match status" value="2"/>
</dbReference>
<feature type="domain" description="Fibronectin type-III" evidence="2">
    <location>
        <begin position="65"/>
        <end position="163"/>
    </location>
</feature>
<dbReference type="InterPro" id="IPR003961">
    <property type="entry name" value="FN3_dom"/>
</dbReference>
<feature type="non-terminal residue" evidence="3">
    <location>
        <position position="1"/>
    </location>
</feature>
<organism evidence="3 4">
    <name type="scientific">Aerophobetes bacterium</name>
    <dbReference type="NCBI Taxonomy" id="2030807"/>
    <lineage>
        <taxon>Bacteria</taxon>
        <taxon>Candidatus Aerophobota</taxon>
    </lineage>
</organism>
<dbReference type="CDD" id="cd00063">
    <property type="entry name" value="FN3"/>
    <property type="match status" value="1"/>
</dbReference>
<accession>A0A497E1N1</accession>
<dbReference type="AlphaFoldDB" id="A0A497E1N1"/>
<evidence type="ECO:0000259" key="2">
    <source>
        <dbReference type="PROSITE" id="PS50853"/>
    </source>
</evidence>
<dbReference type="InterPro" id="IPR013783">
    <property type="entry name" value="Ig-like_fold"/>
</dbReference>
<dbReference type="InterPro" id="IPR007110">
    <property type="entry name" value="Ig-like_dom"/>
</dbReference>
<reference evidence="3 4" key="1">
    <citation type="submission" date="2018-06" db="EMBL/GenBank/DDBJ databases">
        <title>Extensive metabolic versatility and redundancy in microbially diverse, dynamic hydrothermal sediments.</title>
        <authorList>
            <person name="Dombrowski N."/>
            <person name="Teske A."/>
            <person name="Baker B.J."/>
        </authorList>
    </citation>
    <scope>NUCLEOTIDE SEQUENCE [LARGE SCALE GENOMIC DNA]</scope>
    <source>
        <strain evidence="3">B47_G16</strain>
    </source>
</reference>
<protein>
    <recommendedName>
        <fullName evidence="5">Fibronectin type-III domain-containing protein</fullName>
    </recommendedName>
</protein>
<name>A0A497E1N1_UNCAE</name>
<evidence type="ECO:0008006" key="5">
    <source>
        <dbReference type="Google" id="ProtNLM"/>
    </source>
</evidence>
<proteinExistence type="predicted"/>
<evidence type="ECO:0000313" key="3">
    <source>
        <dbReference type="EMBL" id="RLE06616.1"/>
    </source>
</evidence>
<dbReference type="SMART" id="SM00060">
    <property type="entry name" value="FN3"/>
    <property type="match status" value="1"/>
</dbReference>
<comment type="caution">
    <text evidence="3">The sequence shown here is derived from an EMBL/GenBank/DDBJ whole genome shotgun (WGS) entry which is preliminary data.</text>
</comment>
<dbReference type="PROSITE" id="PS50835">
    <property type="entry name" value="IG_LIKE"/>
    <property type="match status" value="1"/>
</dbReference>
<dbReference type="PROSITE" id="PS50853">
    <property type="entry name" value="FN3"/>
    <property type="match status" value="1"/>
</dbReference>
<dbReference type="SUPFAM" id="SSF49265">
    <property type="entry name" value="Fibronectin type III"/>
    <property type="match status" value="1"/>
</dbReference>
<dbReference type="EMBL" id="QMPZ01000244">
    <property type="protein sequence ID" value="RLE06616.1"/>
    <property type="molecule type" value="Genomic_DNA"/>
</dbReference>
<evidence type="ECO:0000259" key="1">
    <source>
        <dbReference type="PROSITE" id="PS50835"/>
    </source>
</evidence>
<dbReference type="InterPro" id="IPR036116">
    <property type="entry name" value="FN3_sf"/>
</dbReference>
<gene>
    <name evidence="3" type="ORF">DRJ00_09465</name>
</gene>
<sequence>TTSIILNGKVPGDTFTGTFKVDSSVADGQGSFSFASGALVDQAGNSGNEITSGSTVVIDKTPPPPPTNLVATAISGGKIRLTWTASNPETDVKQYNIYRGTISGGEDYSSPIATVSAGTTIYIDGPLEDGMTYYYVVRAQDPAGNIEKNVNEASATVDSTSPSFLSITSDKSFYRNGDTVNLTIQLVNCEIGCTLTADFSNIDDQYEDGMESFIDWASDGVDNDGDTHIDEMDERGFYSILYTISPINKKDDGEYSVLITVTDMAGNSASSSTTLTLRNAVSTINISRVCIKYAKEIAYDLISSTNVDNPTVFAGGKIDEICLSAEIREEVELDESNSSIILYKVVEKKPYGLKTEKVPGISQIKSGAGEAELIFYPEPIFNPEVDEHAKDGLYWLGAKIADKEGNATEGNFYFVYDTTPPEIPEFSIASVNKGKITLSGSTRPDNLSDPQNVRVFVNGELTGEATADDSGKFTIEGIALNKGENLITIQAVDKAGNESGLSDPLKISYQPDRILSLAFRSSHILRSHSPTQPVSVVYSVSQPAEVTIHIFNLKGYIVKDWRKYVLPGEETIWNWYGDNMHGEKVNNGVYILKIVARANDGREDSVTKLVGVLR</sequence>
<dbReference type="Gene3D" id="2.60.40.4070">
    <property type="match status" value="1"/>
</dbReference>
<dbReference type="Proteomes" id="UP000279422">
    <property type="component" value="Unassembled WGS sequence"/>
</dbReference>